<gene>
    <name evidence="1" type="ORF">C6N75_12475</name>
</gene>
<protein>
    <submittedName>
        <fullName evidence="1">Uncharacterized protein</fullName>
    </submittedName>
</protein>
<dbReference type="OrthoDB" id="2873444at2"/>
<comment type="caution">
    <text evidence="1">The sequence shown here is derived from an EMBL/GenBank/DDBJ whole genome shotgun (WGS) entry which is preliminary data.</text>
</comment>
<accession>A0A2S9PWU4</accession>
<dbReference type="RefSeq" id="WP_105868949.1">
    <property type="nucleotide sequence ID" value="NZ_PVLV01000161.1"/>
</dbReference>
<proteinExistence type="predicted"/>
<reference evidence="1 2" key="1">
    <citation type="submission" date="2018-03" db="EMBL/GenBank/DDBJ databases">
        <title>Novel Streptomyces sp. from soil.</title>
        <authorList>
            <person name="Tan G.Y.A."/>
            <person name="Lee Z.Y."/>
        </authorList>
    </citation>
    <scope>NUCLEOTIDE SEQUENCE [LARGE SCALE GENOMIC DNA]</scope>
    <source>
        <strain evidence="1 2">ST5x</strain>
    </source>
</reference>
<name>A0A2S9PWU4_9ACTN</name>
<evidence type="ECO:0000313" key="1">
    <source>
        <dbReference type="EMBL" id="PRH78904.1"/>
    </source>
</evidence>
<keyword evidence="2" id="KW-1185">Reference proteome</keyword>
<dbReference type="EMBL" id="PVLV01000161">
    <property type="protein sequence ID" value="PRH78904.1"/>
    <property type="molecule type" value="Genomic_DNA"/>
</dbReference>
<organism evidence="1 2">
    <name type="scientific">Streptomyces solincola</name>
    <dbReference type="NCBI Taxonomy" id="2100817"/>
    <lineage>
        <taxon>Bacteria</taxon>
        <taxon>Bacillati</taxon>
        <taxon>Actinomycetota</taxon>
        <taxon>Actinomycetes</taxon>
        <taxon>Kitasatosporales</taxon>
        <taxon>Streptomycetaceae</taxon>
        <taxon>Streptomyces</taxon>
    </lineage>
</organism>
<sequence length="146" mass="15192">MSAKKDEAAGAGQDAAAAAEVDAHLEVLLRMAEVAEDGRLAITLTTSGGVVGGFLVGSEAWARRWEQVVAETAGPEHRSEEMALLPRTVQDALGGGEATDTQGLHRFLHLVDVVFLSVPGSPSAPLWRGRTADVSGWALGGPKPAR</sequence>
<dbReference type="AlphaFoldDB" id="A0A2S9PWU4"/>
<evidence type="ECO:0000313" key="2">
    <source>
        <dbReference type="Proteomes" id="UP000239322"/>
    </source>
</evidence>
<dbReference type="Proteomes" id="UP000239322">
    <property type="component" value="Unassembled WGS sequence"/>
</dbReference>